<feature type="compositionally biased region" description="Polar residues" evidence="1">
    <location>
        <begin position="128"/>
        <end position="137"/>
    </location>
</feature>
<feature type="compositionally biased region" description="Basic and acidic residues" evidence="1">
    <location>
        <begin position="173"/>
        <end position="182"/>
    </location>
</feature>
<proteinExistence type="predicted"/>
<feature type="compositionally biased region" description="Basic and acidic residues" evidence="1">
    <location>
        <begin position="339"/>
        <end position="372"/>
    </location>
</feature>
<feature type="region of interest" description="Disordered" evidence="1">
    <location>
        <begin position="421"/>
        <end position="515"/>
    </location>
</feature>
<evidence type="ECO:0000313" key="2">
    <source>
        <dbReference type="EMBL" id="GFQ78228.1"/>
    </source>
</evidence>
<feature type="compositionally biased region" description="Basic and acidic residues" evidence="1">
    <location>
        <begin position="255"/>
        <end position="266"/>
    </location>
</feature>
<keyword evidence="3" id="KW-1185">Reference proteome</keyword>
<feature type="compositionally biased region" description="Low complexity" evidence="1">
    <location>
        <begin position="490"/>
        <end position="500"/>
    </location>
</feature>
<accession>A0A8X6KPP1</accession>
<dbReference type="AlphaFoldDB" id="A0A8X6KPP1"/>
<evidence type="ECO:0000313" key="3">
    <source>
        <dbReference type="Proteomes" id="UP000887116"/>
    </source>
</evidence>
<feature type="compositionally biased region" description="Acidic residues" evidence="1">
    <location>
        <begin position="474"/>
        <end position="489"/>
    </location>
</feature>
<feature type="region of interest" description="Disordered" evidence="1">
    <location>
        <begin position="106"/>
        <end position="277"/>
    </location>
</feature>
<dbReference type="EMBL" id="BMAO01011991">
    <property type="protein sequence ID" value="GFQ78228.1"/>
    <property type="molecule type" value="Genomic_DNA"/>
</dbReference>
<feature type="region of interest" description="Disordered" evidence="1">
    <location>
        <begin position="290"/>
        <end position="400"/>
    </location>
</feature>
<feature type="compositionally biased region" description="Basic and acidic residues" evidence="1">
    <location>
        <begin position="431"/>
        <end position="447"/>
    </location>
</feature>
<reference evidence="2" key="1">
    <citation type="submission" date="2020-07" db="EMBL/GenBank/DDBJ databases">
        <title>Multicomponent nature underlies the extraordinary mechanical properties of spider dragline silk.</title>
        <authorList>
            <person name="Kono N."/>
            <person name="Nakamura H."/>
            <person name="Mori M."/>
            <person name="Yoshida Y."/>
            <person name="Ohtoshi R."/>
            <person name="Malay A.D."/>
            <person name="Moran D.A.P."/>
            <person name="Tomita M."/>
            <person name="Numata K."/>
            <person name="Arakawa K."/>
        </authorList>
    </citation>
    <scope>NUCLEOTIDE SEQUENCE</scope>
</reference>
<protein>
    <submittedName>
        <fullName evidence="2">Uncharacterized protein</fullName>
    </submittedName>
</protein>
<comment type="caution">
    <text evidence="2">The sequence shown here is derived from an EMBL/GenBank/DDBJ whole genome shotgun (WGS) entry which is preliminary data.</text>
</comment>
<feature type="compositionally biased region" description="Basic and acidic residues" evidence="1">
    <location>
        <begin position="154"/>
        <end position="163"/>
    </location>
</feature>
<gene>
    <name evidence="2" type="ORF">TNCT_305533</name>
</gene>
<feature type="compositionally biased region" description="Basic and acidic residues" evidence="1">
    <location>
        <begin position="192"/>
        <end position="218"/>
    </location>
</feature>
<name>A0A8X6KPP1_TRICU</name>
<feature type="region of interest" description="Disordered" evidence="1">
    <location>
        <begin position="1"/>
        <end position="93"/>
    </location>
</feature>
<dbReference type="Proteomes" id="UP000887116">
    <property type="component" value="Unassembled WGS sequence"/>
</dbReference>
<feature type="compositionally biased region" description="Acidic residues" evidence="1">
    <location>
        <begin position="226"/>
        <end position="241"/>
    </location>
</feature>
<feature type="compositionally biased region" description="Basic and acidic residues" evidence="1">
    <location>
        <begin position="51"/>
        <end position="89"/>
    </location>
</feature>
<feature type="region of interest" description="Disordered" evidence="1">
    <location>
        <begin position="576"/>
        <end position="623"/>
    </location>
</feature>
<feature type="compositionally biased region" description="Basic and acidic residues" evidence="1">
    <location>
        <begin position="319"/>
        <end position="328"/>
    </location>
</feature>
<feature type="compositionally biased region" description="Basic and acidic residues" evidence="1">
    <location>
        <begin position="106"/>
        <end position="125"/>
    </location>
</feature>
<feature type="non-terminal residue" evidence="2">
    <location>
        <position position="1"/>
    </location>
</feature>
<organism evidence="2 3">
    <name type="scientific">Trichonephila clavata</name>
    <name type="common">Joro spider</name>
    <name type="synonym">Nephila clavata</name>
    <dbReference type="NCBI Taxonomy" id="2740835"/>
    <lineage>
        <taxon>Eukaryota</taxon>
        <taxon>Metazoa</taxon>
        <taxon>Ecdysozoa</taxon>
        <taxon>Arthropoda</taxon>
        <taxon>Chelicerata</taxon>
        <taxon>Arachnida</taxon>
        <taxon>Araneae</taxon>
        <taxon>Araneomorphae</taxon>
        <taxon>Entelegynae</taxon>
        <taxon>Araneoidea</taxon>
        <taxon>Nephilidae</taxon>
        <taxon>Trichonephila</taxon>
    </lineage>
</organism>
<feature type="compositionally biased region" description="Acidic residues" evidence="1">
    <location>
        <begin position="597"/>
        <end position="610"/>
    </location>
</feature>
<evidence type="ECO:0000256" key="1">
    <source>
        <dbReference type="SAM" id="MobiDB-lite"/>
    </source>
</evidence>
<sequence length="623" mass="69786">ILREKVGFVEKNMSQKKSTKTIQLETGEDLGHPHFDVSSEAQPDSVANDDSDVKEVSSEKKSSDGKKDDSDVKEVSSEKKSSDGKKDENQEQMIYRKIVIIKRDAPAVKKVSSEQKSSDEKKDDSNVLEVSSEQISSNEKKGVSDVLEVSSEQKSSDEKKDDSDVLEVSSEQKSSDEKKDDSDVLEVSSEQKSSDEKKDENQEEEVYRRIVIYERDDAYLYGTPSESEDDSDVSSEEDESSDEKKDDSDVLEVPSEEKSSDEKNGESDSDTPGYGVIYDIDNWFAGYHSFESDSEDADGLYPYIPKASESYSSDEDGDMQSKDQERPSSHISYWDESSDNEKEDLGKEETAVPKDEHDKAESLPEIHMRYWDESSGNETNPLKNKETSMPEGGNAMDNEPTMLEGMSHVFVNRHFKYEEDDCHTVGSSEKCTSEQENILKEEPKKLAVDVNVADSDIDVDIFNPSVSRKRRDDDGDDDDDSSDSGDSDESSSSSEYYYDSNYRRGDSDASSDLSACGYDSEFRREIWEEEKRICEGNIEDSDECANEPEEIPMKGVFPEEPKKAGDANVAHSDIDADIFNPSGACEHNPYEPKSVGSDEDNTWDFGDSDGLDSPVMILDETVE</sequence>